<dbReference type="PANTHER" id="PTHR21248:SF22">
    <property type="entry name" value="PHOSPHOLIPASE D"/>
    <property type="match status" value="1"/>
</dbReference>
<dbReference type="PROSITE" id="PS50035">
    <property type="entry name" value="PLD"/>
    <property type="match status" value="2"/>
</dbReference>
<proteinExistence type="predicted"/>
<keyword evidence="4" id="KW-1185">Reference proteome</keyword>
<evidence type="ECO:0000259" key="2">
    <source>
        <dbReference type="PROSITE" id="PS50035"/>
    </source>
</evidence>
<dbReference type="GO" id="GO:0032049">
    <property type="term" value="P:cardiolipin biosynthetic process"/>
    <property type="evidence" value="ECO:0007669"/>
    <property type="project" value="UniProtKB-ARBA"/>
</dbReference>
<organism evidence="3 4">
    <name type="scientific">Propioniciclava flava</name>
    <dbReference type="NCBI Taxonomy" id="2072026"/>
    <lineage>
        <taxon>Bacteria</taxon>
        <taxon>Bacillati</taxon>
        <taxon>Actinomycetota</taxon>
        <taxon>Actinomycetes</taxon>
        <taxon>Propionibacteriales</taxon>
        <taxon>Propionibacteriaceae</taxon>
        <taxon>Propioniciclava</taxon>
    </lineage>
</organism>
<accession>A0A4Q2EFS8</accession>
<dbReference type="InterPro" id="IPR025202">
    <property type="entry name" value="PLD-like_dom"/>
</dbReference>
<keyword evidence="1" id="KW-0812">Transmembrane</keyword>
<feature type="transmembrane region" description="Helical" evidence="1">
    <location>
        <begin position="12"/>
        <end position="31"/>
    </location>
</feature>
<evidence type="ECO:0000313" key="3">
    <source>
        <dbReference type="EMBL" id="RXW32069.1"/>
    </source>
</evidence>
<keyword evidence="1" id="KW-0472">Membrane</keyword>
<gene>
    <name evidence="3" type="ORF">C1706_08470</name>
</gene>
<dbReference type="SMART" id="SM00155">
    <property type="entry name" value="PLDc"/>
    <property type="match status" value="2"/>
</dbReference>
<evidence type="ECO:0000256" key="1">
    <source>
        <dbReference type="SAM" id="Phobius"/>
    </source>
</evidence>
<comment type="caution">
    <text evidence="3">The sequence shown here is derived from an EMBL/GenBank/DDBJ whole genome shotgun (WGS) entry which is preliminary data.</text>
</comment>
<dbReference type="AlphaFoldDB" id="A0A4Q2EFS8"/>
<dbReference type="PANTHER" id="PTHR21248">
    <property type="entry name" value="CARDIOLIPIN SYNTHASE"/>
    <property type="match status" value="1"/>
</dbReference>
<dbReference type="EMBL" id="PPCV01000005">
    <property type="protein sequence ID" value="RXW32069.1"/>
    <property type="molecule type" value="Genomic_DNA"/>
</dbReference>
<dbReference type="CDD" id="cd09159">
    <property type="entry name" value="PLDc_ybhO_like_2"/>
    <property type="match status" value="1"/>
</dbReference>
<dbReference type="Pfam" id="PF13091">
    <property type="entry name" value="PLDc_2"/>
    <property type="match status" value="2"/>
</dbReference>
<dbReference type="GO" id="GO:0030572">
    <property type="term" value="F:phosphatidyltransferase activity"/>
    <property type="evidence" value="ECO:0007669"/>
    <property type="project" value="UniProtKB-ARBA"/>
</dbReference>
<keyword evidence="1" id="KW-1133">Transmembrane helix</keyword>
<sequence>MVWGRVQTAVKVGAGALALAQVATIGALMVVDRRRKRQRGHVKFPSKRPAPLWAGEDELTVYTRGRDLFDDMIATIDAAQHTIFLETYIWKGDRVGRRFKQALADAAERGVQVHVVYDVFANLVVPQTFFRFDPRIHVLRHWPWTGARGPLSFRSPGLNHRKLLVVDGITAFVGGYNIGSLYATRWRDTHLRIRGTAALDVANAFVDYWNMARRGQRALPQPTNRPWESPVRVTRNVPSIGVYPIRYTYLEAIDRAQERIWLTHAYLIPDDDLIFALLEAADRGVDVRIIVPAESNHIVADWLSRGFYATFLRRGVRLFLYKDAMVHAKTATADGQWSTIGTANLDRLSLTGNYEINAEVLDADVAREMEGIFLMDASNCVELTLQQWQSRSLAMKLSEAILSPLRHIL</sequence>
<dbReference type="CDD" id="cd09110">
    <property type="entry name" value="PLDc_CLS_1"/>
    <property type="match status" value="1"/>
</dbReference>
<dbReference type="OrthoDB" id="9762009at2"/>
<name>A0A4Q2EFS8_9ACTN</name>
<dbReference type="SUPFAM" id="SSF56024">
    <property type="entry name" value="Phospholipase D/nuclease"/>
    <property type="match status" value="2"/>
</dbReference>
<feature type="domain" description="PLD phosphodiesterase" evidence="2">
    <location>
        <begin position="155"/>
        <end position="182"/>
    </location>
</feature>
<dbReference type="RefSeq" id="WP_129458808.1">
    <property type="nucleotide sequence ID" value="NZ_PPCV01000005.1"/>
</dbReference>
<dbReference type="Proteomes" id="UP000290624">
    <property type="component" value="Unassembled WGS sequence"/>
</dbReference>
<evidence type="ECO:0000313" key="4">
    <source>
        <dbReference type="Proteomes" id="UP000290624"/>
    </source>
</evidence>
<dbReference type="InterPro" id="IPR001736">
    <property type="entry name" value="PLipase_D/transphosphatidylase"/>
</dbReference>
<dbReference type="Gene3D" id="3.30.870.10">
    <property type="entry name" value="Endonuclease Chain A"/>
    <property type="match status" value="2"/>
</dbReference>
<reference evidence="3 4" key="1">
    <citation type="submission" date="2018-01" db="EMBL/GenBank/DDBJ databases">
        <title>Lactibacter flavus gen. nov., sp. nov., a novel bacterium of the family Propionibacteriaceae isolated from raw milk and dairy products.</title>
        <authorList>
            <person name="Wenning M."/>
            <person name="Breitenwieser F."/>
            <person name="Huptas C."/>
            <person name="von Neubeck M."/>
            <person name="Busse H.-J."/>
            <person name="Scherer S."/>
        </authorList>
    </citation>
    <scope>NUCLEOTIDE SEQUENCE [LARGE SCALE GENOMIC DNA]</scope>
    <source>
        <strain evidence="3 4">VG341</strain>
    </source>
</reference>
<protein>
    <submittedName>
        <fullName evidence="3">Cardiolipin synthase B</fullName>
    </submittedName>
</protein>
<feature type="domain" description="PLD phosphodiesterase" evidence="2">
    <location>
        <begin position="322"/>
        <end position="349"/>
    </location>
</feature>